<name>A0A8W8MHY4_MAGGI</name>
<dbReference type="Proteomes" id="UP000005408">
    <property type="component" value="Unassembled WGS sequence"/>
</dbReference>
<feature type="transmembrane region" description="Helical" evidence="1">
    <location>
        <begin position="238"/>
        <end position="261"/>
    </location>
</feature>
<keyword evidence="2" id="KW-0732">Signal</keyword>
<keyword evidence="1" id="KW-1133">Transmembrane helix</keyword>
<evidence type="ECO:0008006" key="5">
    <source>
        <dbReference type="Google" id="ProtNLM"/>
    </source>
</evidence>
<keyword evidence="1" id="KW-0812">Transmembrane</keyword>
<organism evidence="3 4">
    <name type="scientific">Magallana gigas</name>
    <name type="common">Pacific oyster</name>
    <name type="synonym">Crassostrea gigas</name>
    <dbReference type="NCBI Taxonomy" id="29159"/>
    <lineage>
        <taxon>Eukaryota</taxon>
        <taxon>Metazoa</taxon>
        <taxon>Spiralia</taxon>
        <taxon>Lophotrochozoa</taxon>
        <taxon>Mollusca</taxon>
        <taxon>Bivalvia</taxon>
        <taxon>Autobranchia</taxon>
        <taxon>Pteriomorphia</taxon>
        <taxon>Ostreida</taxon>
        <taxon>Ostreoidea</taxon>
        <taxon>Ostreidae</taxon>
        <taxon>Magallana</taxon>
    </lineage>
</organism>
<reference evidence="3" key="1">
    <citation type="submission" date="2022-08" db="UniProtKB">
        <authorList>
            <consortium name="EnsemblMetazoa"/>
        </authorList>
    </citation>
    <scope>IDENTIFICATION</scope>
    <source>
        <strain evidence="3">05x7-T-G4-1.051#20</strain>
    </source>
</reference>
<dbReference type="AlphaFoldDB" id="A0A8W8MHY4"/>
<evidence type="ECO:0000313" key="4">
    <source>
        <dbReference type="Proteomes" id="UP000005408"/>
    </source>
</evidence>
<evidence type="ECO:0000256" key="1">
    <source>
        <dbReference type="SAM" id="Phobius"/>
    </source>
</evidence>
<sequence length="310" mass="35097">MGFVSLNVLLYVVQIHGLENLALHQPTWEQNPWPDKMRDFGSENAVDGYSYYIYTGRVAGFFVFVSNTTSKDDGYLCYHDKSTDQNMLTADQHINCTLQGRYVIYYNERKPGVNYPTFYSKYAYHELCELEVYGCNGTYGEDCVYPCPTNCQDRRCDINTGLCFSCVPGYKGPQCNFVCNNNTYGPECALKCGNCSNGQTCHHVNGTCFNGCAVEAIGDSCKGVRATNTQPCSWTESYNIVIVVMSVLIVVTGSLINFVIWKRNAAKFSRMSMGNMPQPTSKREEKDYQYTELEEVDKSKTYEEIHSYSN</sequence>
<dbReference type="PANTHER" id="PTHR24035">
    <property type="entry name" value="MULTIPLE EPIDERMAL GROWTH FACTOR-LIKE DOMAINS PROTEIN"/>
    <property type="match status" value="1"/>
</dbReference>
<keyword evidence="4" id="KW-1185">Reference proteome</keyword>
<dbReference type="Gene3D" id="2.170.300.10">
    <property type="entry name" value="Tie2 ligand-binding domain superfamily"/>
    <property type="match status" value="1"/>
</dbReference>
<dbReference type="EnsemblMetazoa" id="G34297.1">
    <property type="protein sequence ID" value="G34297.1:cds"/>
    <property type="gene ID" value="G34297"/>
</dbReference>
<feature type="chain" id="PRO_5036505584" description="Scavenger receptor class F member 2" evidence="2">
    <location>
        <begin position="18"/>
        <end position="310"/>
    </location>
</feature>
<accession>A0A8W8MHY4</accession>
<dbReference type="InterPro" id="IPR052108">
    <property type="entry name" value="MEGF/SIB"/>
</dbReference>
<dbReference type="PANTHER" id="PTHR24035:SF109">
    <property type="entry name" value="PROTEIN DRAPER"/>
    <property type="match status" value="1"/>
</dbReference>
<protein>
    <recommendedName>
        <fullName evidence="5">Scavenger receptor class F member 2</fullName>
    </recommendedName>
</protein>
<proteinExistence type="predicted"/>
<feature type="signal peptide" evidence="2">
    <location>
        <begin position="1"/>
        <end position="17"/>
    </location>
</feature>
<evidence type="ECO:0000256" key="2">
    <source>
        <dbReference type="SAM" id="SignalP"/>
    </source>
</evidence>
<evidence type="ECO:0000313" key="3">
    <source>
        <dbReference type="EnsemblMetazoa" id="G34297.1:cds"/>
    </source>
</evidence>
<keyword evidence="1" id="KW-0472">Membrane</keyword>